<proteinExistence type="predicted"/>
<accession>A0A9D1JXH6</accession>
<organism evidence="1 2">
    <name type="scientific">Candidatus Galligastranaerophilus intestinavium</name>
    <dbReference type="NCBI Taxonomy" id="2840836"/>
    <lineage>
        <taxon>Bacteria</taxon>
        <taxon>Candidatus Galligastranaerophilus</taxon>
    </lineage>
</organism>
<evidence type="ECO:0000313" key="2">
    <source>
        <dbReference type="Proteomes" id="UP000886865"/>
    </source>
</evidence>
<name>A0A9D1JXH6_9BACT</name>
<dbReference type="Proteomes" id="UP000886865">
    <property type="component" value="Unassembled WGS sequence"/>
</dbReference>
<comment type="caution">
    <text evidence="1">The sequence shown here is derived from an EMBL/GenBank/DDBJ whole genome shotgun (WGS) entry which is preliminary data.</text>
</comment>
<dbReference type="AlphaFoldDB" id="A0A9D1JXH6"/>
<protein>
    <submittedName>
        <fullName evidence="1">Uncharacterized protein</fullName>
    </submittedName>
</protein>
<reference evidence="1" key="2">
    <citation type="journal article" date="2021" name="PeerJ">
        <title>Extensive microbial diversity within the chicken gut microbiome revealed by metagenomics and culture.</title>
        <authorList>
            <person name="Gilroy R."/>
            <person name="Ravi A."/>
            <person name="Getino M."/>
            <person name="Pursley I."/>
            <person name="Horton D.L."/>
            <person name="Alikhan N.F."/>
            <person name="Baker D."/>
            <person name="Gharbi K."/>
            <person name="Hall N."/>
            <person name="Watson M."/>
            <person name="Adriaenssens E.M."/>
            <person name="Foster-Nyarko E."/>
            <person name="Jarju S."/>
            <person name="Secka A."/>
            <person name="Antonio M."/>
            <person name="Oren A."/>
            <person name="Chaudhuri R.R."/>
            <person name="La Ragione R."/>
            <person name="Hildebrand F."/>
            <person name="Pallen M.J."/>
        </authorList>
    </citation>
    <scope>NUCLEOTIDE SEQUENCE</scope>
    <source>
        <strain evidence="1">CHK152-2871</strain>
    </source>
</reference>
<gene>
    <name evidence="1" type="ORF">IAA86_01465</name>
</gene>
<sequence length="100" mass="11581">MSIFKVIKKTSPSTSEEIKISLKKFRQKDLKIDISNLNLIDATKTALMFSTKLFTQFPDKTVKWIVKDVETKKIISNLILKNMKVEIKNCTVADRVYSIR</sequence>
<evidence type="ECO:0000313" key="1">
    <source>
        <dbReference type="EMBL" id="HIS73672.1"/>
    </source>
</evidence>
<reference evidence="1" key="1">
    <citation type="submission" date="2020-10" db="EMBL/GenBank/DDBJ databases">
        <authorList>
            <person name="Gilroy R."/>
        </authorList>
    </citation>
    <scope>NUCLEOTIDE SEQUENCE</scope>
    <source>
        <strain evidence="1">CHK152-2871</strain>
    </source>
</reference>
<dbReference type="EMBL" id="DVJQ01000012">
    <property type="protein sequence ID" value="HIS73672.1"/>
    <property type="molecule type" value="Genomic_DNA"/>
</dbReference>